<keyword evidence="1" id="KW-1133">Transmembrane helix</keyword>
<evidence type="ECO:0000313" key="3">
    <source>
        <dbReference type="Proteomes" id="UP000645610"/>
    </source>
</evidence>
<dbReference type="AlphaFoldDB" id="A0A931BIU3"/>
<accession>A0A931BIU3</accession>
<keyword evidence="1" id="KW-0812">Transmembrane</keyword>
<organism evidence="2 3">
    <name type="scientific">Hymenobacter properus</name>
    <dbReference type="NCBI Taxonomy" id="2791026"/>
    <lineage>
        <taxon>Bacteria</taxon>
        <taxon>Pseudomonadati</taxon>
        <taxon>Bacteroidota</taxon>
        <taxon>Cytophagia</taxon>
        <taxon>Cytophagales</taxon>
        <taxon>Hymenobacteraceae</taxon>
        <taxon>Hymenobacter</taxon>
    </lineage>
</organism>
<gene>
    <name evidence="2" type="ORF">I2I01_05045</name>
</gene>
<protein>
    <submittedName>
        <fullName evidence="2">Uncharacterized protein</fullName>
    </submittedName>
</protein>
<dbReference type="EMBL" id="JADQDP010000001">
    <property type="protein sequence ID" value="MBF9140988.1"/>
    <property type="molecule type" value="Genomic_DNA"/>
</dbReference>
<feature type="transmembrane region" description="Helical" evidence="1">
    <location>
        <begin position="47"/>
        <end position="69"/>
    </location>
</feature>
<dbReference type="RefSeq" id="WP_196285316.1">
    <property type="nucleotide sequence ID" value="NZ_JADQDP010000001.1"/>
</dbReference>
<evidence type="ECO:0000313" key="2">
    <source>
        <dbReference type="EMBL" id="MBF9140988.1"/>
    </source>
</evidence>
<keyword evidence="1" id="KW-0472">Membrane</keyword>
<feature type="transmembrane region" description="Helical" evidence="1">
    <location>
        <begin position="12"/>
        <end position="35"/>
    </location>
</feature>
<comment type="caution">
    <text evidence="2">The sequence shown here is derived from an EMBL/GenBank/DDBJ whole genome shotgun (WGS) entry which is preliminary data.</text>
</comment>
<name>A0A931BIU3_9BACT</name>
<reference evidence="2 3" key="1">
    <citation type="submission" date="2020-11" db="EMBL/GenBank/DDBJ databases">
        <authorList>
            <person name="Kim M.K."/>
        </authorList>
    </citation>
    <scope>NUCLEOTIDE SEQUENCE [LARGE SCALE GENOMIC DNA]</scope>
    <source>
        <strain evidence="2 3">BT439</strain>
    </source>
</reference>
<proteinExistence type="predicted"/>
<evidence type="ECO:0000256" key="1">
    <source>
        <dbReference type="SAM" id="Phobius"/>
    </source>
</evidence>
<dbReference type="Proteomes" id="UP000645610">
    <property type="component" value="Unassembled WGS sequence"/>
</dbReference>
<keyword evidence="3" id="KW-1185">Reference proteome</keyword>
<feature type="transmembrane region" description="Helical" evidence="1">
    <location>
        <begin position="177"/>
        <end position="198"/>
    </location>
</feature>
<feature type="transmembrane region" description="Helical" evidence="1">
    <location>
        <begin position="109"/>
        <end position="131"/>
    </location>
</feature>
<sequence length="199" mass="21784">MPTAPRPYRLLSAGNVALVSAAVVVVTTVAVWLLGLGQHRTLFANSLISTSILFAAFFLFTAVGLYHGVKLRDDVGRLTDRISRKHFPGTGGLDSLPSLDFDFSEGHGILGILAALVMAVVVAVLAVFVIWLVGALLWTGVLIFAAMLYWVFFRALRLVFKNSNRCRGRLGASLWEGFGYASLYTCWIYGIIMAAHYLR</sequence>
<feature type="transmembrane region" description="Helical" evidence="1">
    <location>
        <begin position="137"/>
        <end position="156"/>
    </location>
</feature>